<evidence type="ECO:0000259" key="3">
    <source>
        <dbReference type="Pfam" id="PF00817"/>
    </source>
</evidence>
<keyword evidence="2" id="KW-0227">DNA damage</keyword>
<dbReference type="Gene3D" id="3.40.1170.60">
    <property type="match status" value="1"/>
</dbReference>
<dbReference type="Proteomes" id="UP000633219">
    <property type="component" value="Unassembled WGS sequence"/>
</dbReference>
<name>A0A936YK95_9HYPH</name>
<keyword evidence="5" id="KW-1185">Reference proteome</keyword>
<dbReference type="CDD" id="cd03468">
    <property type="entry name" value="PolY_like"/>
    <property type="match status" value="1"/>
</dbReference>
<gene>
    <name evidence="4" type="ORF">JJB09_03745</name>
</gene>
<comment type="caution">
    <text evidence="4">The sequence shown here is derived from an EMBL/GenBank/DDBJ whole genome shotgun (WGS) entry which is preliminary data.</text>
</comment>
<dbReference type="InterPro" id="IPR001126">
    <property type="entry name" value="UmuC"/>
</dbReference>
<dbReference type="PANTHER" id="PTHR35369">
    <property type="entry name" value="BLR3025 PROTEIN-RELATED"/>
    <property type="match status" value="1"/>
</dbReference>
<dbReference type="Pfam" id="PF00817">
    <property type="entry name" value="IMS"/>
    <property type="match status" value="1"/>
</dbReference>
<evidence type="ECO:0000313" key="4">
    <source>
        <dbReference type="EMBL" id="MBL0371133.1"/>
    </source>
</evidence>
<dbReference type="SUPFAM" id="SSF56672">
    <property type="entry name" value="DNA/RNA polymerases"/>
    <property type="match status" value="1"/>
</dbReference>
<accession>A0A936YK95</accession>
<evidence type="ECO:0000313" key="5">
    <source>
        <dbReference type="Proteomes" id="UP000633219"/>
    </source>
</evidence>
<dbReference type="PANTHER" id="PTHR35369:SF2">
    <property type="entry name" value="BLR3025 PROTEIN"/>
    <property type="match status" value="1"/>
</dbReference>
<proteinExistence type="inferred from homology"/>
<comment type="similarity">
    <text evidence="1">Belongs to the DNA polymerase type-Y family.</text>
</comment>
<reference evidence="4" key="1">
    <citation type="submission" date="2021-01" db="EMBL/GenBank/DDBJ databases">
        <title>Rhizobium sp. strain KVB221 16S ribosomal RNA gene Genome sequencing and assembly.</title>
        <authorList>
            <person name="Kang M."/>
        </authorList>
    </citation>
    <scope>NUCLEOTIDE SEQUENCE</scope>
    <source>
        <strain evidence="4">KVB221</strain>
    </source>
</reference>
<evidence type="ECO:0000256" key="2">
    <source>
        <dbReference type="ARBA" id="ARBA00022763"/>
    </source>
</evidence>
<evidence type="ECO:0000256" key="1">
    <source>
        <dbReference type="ARBA" id="ARBA00010945"/>
    </source>
</evidence>
<dbReference type="EMBL" id="JAEQNC010000002">
    <property type="protein sequence ID" value="MBL0371133.1"/>
    <property type="molecule type" value="Genomic_DNA"/>
</dbReference>
<dbReference type="GO" id="GO:0006281">
    <property type="term" value="P:DNA repair"/>
    <property type="evidence" value="ECO:0007669"/>
    <property type="project" value="InterPro"/>
</dbReference>
<dbReference type="AlphaFoldDB" id="A0A936YK95"/>
<sequence length="534" mass="58950">MTASFTKSTATGSLFQPATTQRVLSLYFPFLATDRIARKRWGQSWRSRGRPDHPPIVCAGHVRNAVRLVALDEEARHVGLRAGQGVTEARAMIPDVDVVEADSAADRAFLEAIADWCDRYTPLVAFDGDGGLFLDISGSAHLFGGEKALFDDIVSRLFHMGIAVRGAISSAPGLSSAVSRFGPPGVVEPDGAEEALIRLPVRALRLPEETVELLVKSGLKQVGDLLGQPRAPLARRFGSVLMLRLDQALGLEEEAISPRRPVAALSTERRLSEPIIDEDNILLLLGKLGEGLKAPFEARGEGGKLFELLLFRVDGKVLSIRAGTAMPVRDPARIVALFRARLSAIYDDFDAGYGFETLRLNVLSAAPFAETQADLQGRNLKDDTLLDFIDQMSARFGSEILTVPVLFQSHVPERAGRLMPVSDAMQGDGNASVYRGGAVRPLRLFSHPEPVETMAEVPDGPPRSFRWRRVSFRVVRAEGPERISPEWWIDGETAPARDYFRIEDEEGRRYWLYREGLYERDPAPPRWFIQGVFA</sequence>
<dbReference type="InterPro" id="IPR043502">
    <property type="entry name" value="DNA/RNA_pol_sf"/>
</dbReference>
<feature type="domain" description="UmuC" evidence="3">
    <location>
        <begin position="53"/>
        <end position="175"/>
    </location>
</feature>
<dbReference type="InterPro" id="IPR050356">
    <property type="entry name" value="SulA_CellDiv_inhibitor"/>
</dbReference>
<protein>
    <submittedName>
        <fullName evidence="4">DNA polymerase Y family protein</fullName>
    </submittedName>
</protein>
<organism evidence="4 5">
    <name type="scientific">Rhizobium setariae</name>
    <dbReference type="NCBI Taxonomy" id="2801340"/>
    <lineage>
        <taxon>Bacteria</taxon>
        <taxon>Pseudomonadati</taxon>
        <taxon>Pseudomonadota</taxon>
        <taxon>Alphaproteobacteria</taxon>
        <taxon>Hyphomicrobiales</taxon>
        <taxon>Rhizobiaceae</taxon>
        <taxon>Rhizobium/Agrobacterium group</taxon>
        <taxon>Rhizobium</taxon>
    </lineage>
</organism>
<dbReference type="InterPro" id="IPR043128">
    <property type="entry name" value="Rev_trsase/Diguanyl_cyclase"/>
</dbReference>
<dbReference type="Gene3D" id="3.30.70.270">
    <property type="match status" value="1"/>
</dbReference>